<feature type="active site" description="Proton acceptor" evidence="7">
    <location>
        <position position="88"/>
    </location>
</feature>
<keyword evidence="10" id="KW-1133">Transmembrane helix</keyword>
<accession>E4L7Z5</accession>
<evidence type="ECO:0000256" key="3">
    <source>
        <dbReference type="ARBA" id="ARBA00022801"/>
    </source>
</evidence>
<evidence type="ECO:0000256" key="2">
    <source>
        <dbReference type="ARBA" id="ARBA00022729"/>
    </source>
</evidence>
<dbReference type="PANTHER" id="PTHR21581">
    <property type="entry name" value="D-ALANYL-D-ALANINE CARBOXYPEPTIDASE"/>
    <property type="match status" value="1"/>
</dbReference>
<organism evidence="12 13">
    <name type="scientific">Dialister micraerophilus UPII 345-E</name>
    <dbReference type="NCBI Taxonomy" id="910314"/>
    <lineage>
        <taxon>Bacteria</taxon>
        <taxon>Bacillati</taxon>
        <taxon>Bacillota</taxon>
        <taxon>Negativicutes</taxon>
        <taxon>Veillonellales</taxon>
        <taxon>Veillonellaceae</taxon>
        <taxon>Dialister</taxon>
    </lineage>
</organism>
<dbReference type="GO" id="GO:0071555">
    <property type="term" value="P:cell wall organization"/>
    <property type="evidence" value="ECO:0007669"/>
    <property type="project" value="UniProtKB-KW"/>
</dbReference>
<dbReference type="MEROPS" id="S11.004"/>
<dbReference type="PANTHER" id="PTHR21581:SF33">
    <property type="entry name" value="D-ALANYL-D-ALANINE CARBOXYPEPTIDASE DACB"/>
    <property type="match status" value="1"/>
</dbReference>
<reference evidence="12 13" key="1">
    <citation type="submission" date="2010-11" db="EMBL/GenBank/DDBJ databases">
        <authorList>
            <person name="Durkin A.S."/>
            <person name="Madupu R."/>
            <person name="Torralba M."/>
            <person name="Gillis M."/>
            <person name="Methe B."/>
            <person name="Sutton G."/>
            <person name="Nelson K.E."/>
        </authorList>
    </citation>
    <scope>NUCLEOTIDE SEQUENCE [LARGE SCALE GENOMIC DNA]</scope>
    <source>
        <strain evidence="12 13">UPII 345-E</strain>
    </source>
</reference>
<dbReference type="GO" id="GO:0009252">
    <property type="term" value="P:peptidoglycan biosynthetic process"/>
    <property type="evidence" value="ECO:0007669"/>
    <property type="project" value="UniProtKB-KW"/>
</dbReference>
<dbReference type="InterPro" id="IPR018044">
    <property type="entry name" value="Peptidase_S11"/>
</dbReference>
<dbReference type="GO" id="GO:0006508">
    <property type="term" value="P:proteolysis"/>
    <property type="evidence" value="ECO:0007669"/>
    <property type="project" value="InterPro"/>
</dbReference>
<feature type="binding site" evidence="8">
    <location>
        <position position="249"/>
    </location>
    <ligand>
        <name>substrate</name>
    </ligand>
</feature>
<evidence type="ECO:0000259" key="11">
    <source>
        <dbReference type="Pfam" id="PF00768"/>
    </source>
</evidence>
<keyword evidence="10" id="KW-0472">Membrane</keyword>
<dbReference type="GO" id="GO:0009002">
    <property type="term" value="F:serine-type D-Ala-D-Ala carboxypeptidase activity"/>
    <property type="evidence" value="ECO:0007669"/>
    <property type="project" value="UniProtKB-EC"/>
</dbReference>
<keyword evidence="3 12" id="KW-0378">Hydrolase</keyword>
<proteinExistence type="inferred from homology"/>
<keyword evidence="12" id="KW-0645">Protease</keyword>
<dbReference type="AlphaFoldDB" id="E4L7Z5"/>
<dbReference type="SUPFAM" id="SSF56601">
    <property type="entry name" value="beta-lactamase/transpeptidase-like"/>
    <property type="match status" value="1"/>
</dbReference>
<dbReference type="Pfam" id="PF00768">
    <property type="entry name" value="Peptidase_S11"/>
    <property type="match status" value="1"/>
</dbReference>
<feature type="active site" evidence="7">
    <location>
        <position position="142"/>
    </location>
</feature>
<name>E4L7Z5_9FIRM</name>
<dbReference type="Proteomes" id="UP000004594">
    <property type="component" value="Unassembled WGS sequence"/>
</dbReference>
<dbReference type="Gene3D" id="3.40.710.10">
    <property type="entry name" value="DD-peptidase/beta-lactamase superfamily"/>
    <property type="match status" value="1"/>
</dbReference>
<keyword evidence="6" id="KW-0961">Cell wall biogenesis/degradation</keyword>
<evidence type="ECO:0000256" key="4">
    <source>
        <dbReference type="ARBA" id="ARBA00022960"/>
    </source>
</evidence>
<protein>
    <submittedName>
        <fullName evidence="12">Serine-type D-Ala-D-Ala carboxypeptidase</fullName>
        <ecNumber evidence="12">3.4.16.4</ecNumber>
    </submittedName>
</protein>
<dbReference type="EMBL" id="AENT01000010">
    <property type="protein sequence ID" value="EFR43066.1"/>
    <property type="molecule type" value="Genomic_DNA"/>
</dbReference>
<gene>
    <name evidence="12" type="ORF">HMPREF9220_0836</name>
</gene>
<keyword evidence="4" id="KW-0133">Cell shape</keyword>
<feature type="domain" description="Peptidase S11 D-alanyl-D-alanine carboxypeptidase A N-terminal" evidence="11">
    <location>
        <begin position="53"/>
        <end position="277"/>
    </location>
</feature>
<dbReference type="OrthoDB" id="9791132at2"/>
<dbReference type="InterPro" id="IPR012338">
    <property type="entry name" value="Beta-lactam/transpept-like"/>
</dbReference>
<comment type="caution">
    <text evidence="12">The sequence shown here is derived from an EMBL/GenBank/DDBJ whole genome shotgun (WGS) entry which is preliminary data.</text>
</comment>
<sequence length="323" mass="35743">MNEINIITKKHENKKKKTVLKIIIILLITVIAAIAVLIKITPPPPQKPQMKVLPQVDAVSVAIADGNTGKFLGGKDSELRVYPASTTKILTCIIALEEGHDKLNDNALITPNATKQDGTCLGLKPDLPISLQELLYGMMLVSGNDAAVSVAETVSGNYETFIKLMNAKAKNIGAVNSNFVNANGLTDKNHYTTASDMAKIAVYAMKNQNFRKIVKEPFHMMTYRDGTIRRIENRNEFLESGYEGANGIKTGMTEAAGDCLVASAERDGHLVVVSIYNDENRWEDVKKLLDYGFDAIKNEEMYEKAMREEPFVYKVVNRIMGNE</sequence>
<feature type="active site" description="Acyl-ester intermediate" evidence="7">
    <location>
        <position position="85"/>
    </location>
</feature>
<evidence type="ECO:0000313" key="13">
    <source>
        <dbReference type="Proteomes" id="UP000004594"/>
    </source>
</evidence>
<evidence type="ECO:0000256" key="7">
    <source>
        <dbReference type="PIRSR" id="PIRSR618044-1"/>
    </source>
</evidence>
<feature type="transmembrane region" description="Helical" evidence="10">
    <location>
        <begin position="19"/>
        <end position="38"/>
    </location>
</feature>
<evidence type="ECO:0000256" key="1">
    <source>
        <dbReference type="ARBA" id="ARBA00007164"/>
    </source>
</evidence>
<dbReference type="eggNOG" id="COG1686">
    <property type="taxonomic scope" value="Bacteria"/>
</dbReference>
<dbReference type="PRINTS" id="PR00725">
    <property type="entry name" value="DADACBPTASE1"/>
</dbReference>
<evidence type="ECO:0000256" key="8">
    <source>
        <dbReference type="PIRSR" id="PIRSR618044-2"/>
    </source>
</evidence>
<keyword evidence="2" id="KW-0732">Signal</keyword>
<dbReference type="RefSeq" id="WP_007554112.1">
    <property type="nucleotide sequence ID" value="NZ_AENT01000010.1"/>
</dbReference>
<comment type="similarity">
    <text evidence="1 9">Belongs to the peptidase S11 family.</text>
</comment>
<keyword evidence="10" id="KW-0812">Transmembrane</keyword>
<dbReference type="InterPro" id="IPR001967">
    <property type="entry name" value="Peptidase_S11_N"/>
</dbReference>
<evidence type="ECO:0000256" key="5">
    <source>
        <dbReference type="ARBA" id="ARBA00022984"/>
    </source>
</evidence>
<evidence type="ECO:0000256" key="6">
    <source>
        <dbReference type="ARBA" id="ARBA00023316"/>
    </source>
</evidence>
<evidence type="ECO:0000313" key="12">
    <source>
        <dbReference type="EMBL" id="EFR43066.1"/>
    </source>
</evidence>
<keyword evidence="12" id="KW-0121">Carboxypeptidase</keyword>
<evidence type="ECO:0000256" key="9">
    <source>
        <dbReference type="RuleBase" id="RU004016"/>
    </source>
</evidence>
<keyword evidence="5" id="KW-0573">Peptidoglycan synthesis</keyword>
<dbReference type="GO" id="GO:0008360">
    <property type="term" value="P:regulation of cell shape"/>
    <property type="evidence" value="ECO:0007669"/>
    <property type="project" value="UniProtKB-KW"/>
</dbReference>
<dbReference type="EC" id="3.4.16.4" evidence="12"/>
<evidence type="ECO:0000256" key="10">
    <source>
        <dbReference type="SAM" id="Phobius"/>
    </source>
</evidence>